<evidence type="ECO:0000256" key="1">
    <source>
        <dbReference type="SAM" id="Phobius"/>
    </source>
</evidence>
<evidence type="ECO:0000313" key="3">
    <source>
        <dbReference type="Proteomes" id="UP000597886"/>
    </source>
</evidence>
<feature type="transmembrane region" description="Helical" evidence="1">
    <location>
        <begin position="149"/>
        <end position="167"/>
    </location>
</feature>
<protein>
    <submittedName>
        <fullName evidence="2">M50 family peptidase</fullName>
    </submittedName>
</protein>
<sequence length="227" mass="24572">MNVLKGHWQLILITALVFLLWNTPVAVPLKILVVFLHELSHAVTILMTGGSVESFSISPQQGGVVVGRGGNRFLSLSAGYLGSLALGMALLILALRTRADRAVLAGFGGVMCLVAVLYIRDPFALVFSIGTGAAMIAAAWYLRPDASDLVLRVIGLTSMIYVPFDIFDDTIRRSGARSDAFMLAEEFGGSAMLWGGIWLVLSCIVIVLCLRYWLGADSNLHFRRSAR</sequence>
<keyword evidence="1" id="KW-0812">Transmembrane</keyword>
<dbReference type="AlphaFoldDB" id="A0AA91BZ35"/>
<feature type="transmembrane region" description="Helical" evidence="1">
    <location>
        <begin position="187"/>
        <end position="214"/>
    </location>
</feature>
<feature type="transmembrane region" description="Helical" evidence="1">
    <location>
        <begin position="125"/>
        <end position="142"/>
    </location>
</feature>
<gene>
    <name evidence="2" type="ORF">GS634_01580</name>
</gene>
<feature type="transmembrane region" description="Helical" evidence="1">
    <location>
        <begin position="73"/>
        <end position="95"/>
    </location>
</feature>
<organism evidence="2 3">
    <name type="scientific">Ruegeria atlantica</name>
    <dbReference type="NCBI Taxonomy" id="81569"/>
    <lineage>
        <taxon>Bacteria</taxon>
        <taxon>Pseudomonadati</taxon>
        <taxon>Pseudomonadota</taxon>
        <taxon>Alphaproteobacteria</taxon>
        <taxon>Rhodobacterales</taxon>
        <taxon>Roseobacteraceae</taxon>
        <taxon>Ruegeria</taxon>
    </lineage>
</organism>
<dbReference type="PANTHER" id="PTHR33979:SF2">
    <property type="entry name" value="PEPTIDASE M50B-LIKE-DOMAIN-CONTAINING PROTEIN"/>
    <property type="match status" value="1"/>
</dbReference>
<dbReference type="PANTHER" id="PTHR33979">
    <property type="entry name" value="OS02G0221600 PROTEIN"/>
    <property type="match status" value="1"/>
</dbReference>
<name>A0AA91BZ35_9RHOB</name>
<dbReference type="EMBL" id="WVRA01000001">
    <property type="protein sequence ID" value="NOE16811.1"/>
    <property type="molecule type" value="Genomic_DNA"/>
</dbReference>
<proteinExistence type="predicted"/>
<evidence type="ECO:0000313" key="2">
    <source>
        <dbReference type="EMBL" id="NOE16811.1"/>
    </source>
</evidence>
<accession>A0AA91BZ35</accession>
<comment type="caution">
    <text evidence="2">The sequence shown here is derived from an EMBL/GenBank/DDBJ whole genome shotgun (WGS) entry which is preliminary data.</text>
</comment>
<dbReference type="InterPro" id="IPR049500">
    <property type="entry name" value="Peptidase_M50B-like"/>
</dbReference>
<dbReference type="Pfam" id="PF13398">
    <property type="entry name" value="Peptidase_M50B"/>
    <property type="match status" value="1"/>
</dbReference>
<dbReference type="Proteomes" id="UP000597886">
    <property type="component" value="Unassembled WGS sequence"/>
</dbReference>
<reference evidence="2" key="1">
    <citation type="submission" date="2019-12" db="EMBL/GenBank/DDBJ databases">
        <title>Ruegeria JWLKs population differentiation of coral mucus and skeleton niches.</title>
        <authorList>
            <person name="Luo D."/>
        </authorList>
    </citation>
    <scope>NUCLEOTIDE SEQUENCE</scope>
    <source>
        <strain evidence="2">HKCCD6181</strain>
    </source>
</reference>
<keyword evidence="1" id="KW-1133">Transmembrane helix</keyword>
<feature type="transmembrane region" description="Helical" evidence="1">
    <location>
        <begin position="102"/>
        <end position="119"/>
    </location>
</feature>
<keyword evidence="1" id="KW-0472">Membrane</keyword>